<dbReference type="EMBL" id="GBXM01105906">
    <property type="protein sequence ID" value="JAH02671.1"/>
    <property type="molecule type" value="Transcribed_RNA"/>
</dbReference>
<sequence>MSVLLTGTMATLILLCISSFKKLHGFLFAGKDNLELCLG</sequence>
<reference evidence="1" key="1">
    <citation type="submission" date="2014-11" db="EMBL/GenBank/DDBJ databases">
        <authorList>
            <person name="Amaro Gonzalez C."/>
        </authorList>
    </citation>
    <scope>NUCLEOTIDE SEQUENCE</scope>
</reference>
<dbReference type="AlphaFoldDB" id="A0A0E9PDE4"/>
<protein>
    <submittedName>
        <fullName evidence="1">Uncharacterized protein</fullName>
    </submittedName>
</protein>
<evidence type="ECO:0000313" key="1">
    <source>
        <dbReference type="EMBL" id="JAH02671.1"/>
    </source>
</evidence>
<name>A0A0E9PDE4_ANGAN</name>
<accession>A0A0E9PDE4</accession>
<reference evidence="1" key="2">
    <citation type="journal article" date="2015" name="Fish Shellfish Immunol.">
        <title>Early steps in the European eel (Anguilla anguilla)-Vibrio vulnificus interaction in the gills: Role of the RtxA13 toxin.</title>
        <authorList>
            <person name="Callol A."/>
            <person name="Pajuelo D."/>
            <person name="Ebbesson L."/>
            <person name="Teles M."/>
            <person name="MacKenzie S."/>
            <person name="Amaro C."/>
        </authorList>
    </citation>
    <scope>NUCLEOTIDE SEQUENCE</scope>
</reference>
<organism evidence="1">
    <name type="scientific">Anguilla anguilla</name>
    <name type="common">European freshwater eel</name>
    <name type="synonym">Muraena anguilla</name>
    <dbReference type="NCBI Taxonomy" id="7936"/>
    <lineage>
        <taxon>Eukaryota</taxon>
        <taxon>Metazoa</taxon>
        <taxon>Chordata</taxon>
        <taxon>Craniata</taxon>
        <taxon>Vertebrata</taxon>
        <taxon>Euteleostomi</taxon>
        <taxon>Actinopterygii</taxon>
        <taxon>Neopterygii</taxon>
        <taxon>Teleostei</taxon>
        <taxon>Anguilliformes</taxon>
        <taxon>Anguillidae</taxon>
        <taxon>Anguilla</taxon>
    </lineage>
</organism>
<proteinExistence type="predicted"/>